<dbReference type="SMART" id="SM00419">
    <property type="entry name" value="HTH_CRP"/>
    <property type="match status" value="1"/>
</dbReference>
<dbReference type="SUPFAM" id="SSF51206">
    <property type="entry name" value="cAMP-binding domain-like"/>
    <property type="match status" value="1"/>
</dbReference>
<proteinExistence type="predicted"/>
<protein>
    <submittedName>
        <fullName evidence="5">Crp/Fnr family transcriptional regulator</fullName>
    </submittedName>
</protein>
<dbReference type="InterPro" id="IPR018490">
    <property type="entry name" value="cNMP-bd_dom_sf"/>
</dbReference>
<dbReference type="Proteomes" id="UP000886780">
    <property type="component" value="Unassembled WGS sequence"/>
</dbReference>
<dbReference type="Pfam" id="PF00027">
    <property type="entry name" value="cNMP_binding"/>
    <property type="match status" value="1"/>
</dbReference>
<dbReference type="InterPro" id="IPR050397">
    <property type="entry name" value="Env_Response_Regulators"/>
</dbReference>
<dbReference type="PANTHER" id="PTHR24567">
    <property type="entry name" value="CRP FAMILY TRANSCRIPTIONAL REGULATORY PROTEIN"/>
    <property type="match status" value="1"/>
</dbReference>
<reference evidence="5" key="1">
    <citation type="journal article" date="2021" name="PeerJ">
        <title>Extensive microbial diversity within the chicken gut microbiome revealed by metagenomics and culture.</title>
        <authorList>
            <person name="Gilroy R."/>
            <person name="Ravi A."/>
            <person name="Getino M."/>
            <person name="Pursley I."/>
            <person name="Horton D.L."/>
            <person name="Alikhan N.F."/>
            <person name="Baker D."/>
            <person name="Gharbi K."/>
            <person name="Hall N."/>
            <person name="Watson M."/>
            <person name="Adriaenssens E.M."/>
            <person name="Foster-Nyarko E."/>
            <person name="Jarju S."/>
            <person name="Secka A."/>
            <person name="Antonio M."/>
            <person name="Oren A."/>
            <person name="Chaudhuri R.R."/>
            <person name="La Ragione R."/>
            <person name="Hildebrand F."/>
            <person name="Pallen M.J."/>
        </authorList>
    </citation>
    <scope>NUCLEOTIDE SEQUENCE</scope>
    <source>
        <strain evidence="5">ChiGjej4B4-12881</strain>
    </source>
</reference>
<dbReference type="InterPro" id="IPR014710">
    <property type="entry name" value="RmlC-like_jellyroll"/>
</dbReference>
<dbReference type="AlphaFoldDB" id="A0A9D1W3L8"/>
<gene>
    <name evidence="5" type="ORF">IAA28_02565</name>
</gene>
<dbReference type="InterPro" id="IPR036390">
    <property type="entry name" value="WH_DNA-bd_sf"/>
</dbReference>
<name>A0A9D1W3L8_9FIRM</name>
<evidence type="ECO:0000256" key="3">
    <source>
        <dbReference type="ARBA" id="ARBA00023163"/>
    </source>
</evidence>
<dbReference type="PANTHER" id="PTHR24567:SF26">
    <property type="entry name" value="REGULATORY PROTEIN YEIL"/>
    <property type="match status" value="1"/>
</dbReference>
<organism evidence="5 6">
    <name type="scientific">Candidatus Lachnoclostridium stercoripullorum</name>
    <dbReference type="NCBI Taxonomy" id="2838635"/>
    <lineage>
        <taxon>Bacteria</taxon>
        <taxon>Bacillati</taxon>
        <taxon>Bacillota</taxon>
        <taxon>Clostridia</taxon>
        <taxon>Lachnospirales</taxon>
        <taxon>Lachnospiraceae</taxon>
    </lineage>
</organism>
<reference evidence="5" key="2">
    <citation type="submission" date="2021-04" db="EMBL/GenBank/DDBJ databases">
        <authorList>
            <person name="Gilroy R."/>
        </authorList>
    </citation>
    <scope>NUCLEOTIDE SEQUENCE</scope>
    <source>
        <strain evidence="5">ChiGjej4B4-12881</strain>
    </source>
</reference>
<dbReference type="CDD" id="cd00038">
    <property type="entry name" value="CAP_ED"/>
    <property type="match status" value="1"/>
</dbReference>
<dbReference type="SUPFAM" id="SSF46785">
    <property type="entry name" value="Winged helix' DNA-binding domain"/>
    <property type="match status" value="1"/>
</dbReference>
<keyword evidence="3" id="KW-0804">Transcription</keyword>
<evidence type="ECO:0000313" key="6">
    <source>
        <dbReference type="Proteomes" id="UP000886780"/>
    </source>
</evidence>
<dbReference type="InterPro" id="IPR000595">
    <property type="entry name" value="cNMP-bd_dom"/>
</dbReference>
<evidence type="ECO:0000256" key="1">
    <source>
        <dbReference type="ARBA" id="ARBA00023015"/>
    </source>
</evidence>
<sequence>MRHTGFEKLAFWGRMTEEQRERLARHVRRAEYEEGQIVRSADSECAGVLLVESGVFRMALCSDDGREATVYRLRPGDVCVLSASCMISAISFDVQIQAETGGVLEMVSPGIFSQLMEENIYVENFVYKSATERFSDVVRAVEQLLFMTLEQRLVTFLLDESAQEHSDELHFTQEQIAVAIGSAREVVTRGLKKLAGEGLIQLFRGGVKIADRKGLYGKL</sequence>
<comment type="caution">
    <text evidence="5">The sequence shown here is derived from an EMBL/GenBank/DDBJ whole genome shotgun (WGS) entry which is preliminary data.</text>
</comment>
<dbReference type="Gene3D" id="1.10.10.10">
    <property type="entry name" value="Winged helix-like DNA-binding domain superfamily/Winged helix DNA-binding domain"/>
    <property type="match status" value="1"/>
</dbReference>
<dbReference type="GO" id="GO:0003677">
    <property type="term" value="F:DNA binding"/>
    <property type="evidence" value="ECO:0007669"/>
    <property type="project" value="UniProtKB-KW"/>
</dbReference>
<keyword evidence="1" id="KW-0805">Transcription regulation</keyword>
<feature type="domain" description="HTH crp-type" evidence="4">
    <location>
        <begin position="147"/>
        <end position="213"/>
    </location>
</feature>
<evidence type="ECO:0000313" key="5">
    <source>
        <dbReference type="EMBL" id="HIX51672.1"/>
    </source>
</evidence>
<dbReference type="Pfam" id="PF13545">
    <property type="entry name" value="HTH_Crp_2"/>
    <property type="match status" value="1"/>
</dbReference>
<dbReference type="Gene3D" id="2.60.120.10">
    <property type="entry name" value="Jelly Rolls"/>
    <property type="match status" value="1"/>
</dbReference>
<accession>A0A9D1W3L8</accession>
<dbReference type="InterPro" id="IPR036388">
    <property type="entry name" value="WH-like_DNA-bd_sf"/>
</dbReference>
<dbReference type="InterPro" id="IPR012318">
    <property type="entry name" value="HTH_CRP"/>
</dbReference>
<dbReference type="GO" id="GO:0005829">
    <property type="term" value="C:cytosol"/>
    <property type="evidence" value="ECO:0007669"/>
    <property type="project" value="TreeGrafter"/>
</dbReference>
<dbReference type="GO" id="GO:0003700">
    <property type="term" value="F:DNA-binding transcription factor activity"/>
    <property type="evidence" value="ECO:0007669"/>
    <property type="project" value="TreeGrafter"/>
</dbReference>
<evidence type="ECO:0000259" key="4">
    <source>
        <dbReference type="PROSITE" id="PS51063"/>
    </source>
</evidence>
<evidence type="ECO:0000256" key="2">
    <source>
        <dbReference type="ARBA" id="ARBA00023125"/>
    </source>
</evidence>
<dbReference type="EMBL" id="DXEU01000046">
    <property type="protein sequence ID" value="HIX51672.1"/>
    <property type="molecule type" value="Genomic_DNA"/>
</dbReference>
<keyword evidence="2" id="KW-0238">DNA-binding</keyword>
<dbReference type="PROSITE" id="PS51063">
    <property type="entry name" value="HTH_CRP_2"/>
    <property type="match status" value="1"/>
</dbReference>